<protein>
    <submittedName>
        <fullName evidence="1">NBS resistance protein</fullName>
    </submittedName>
</protein>
<dbReference type="EMBL" id="LXQA010152234">
    <property type="protein sequence ID" value="MCI26271.1"/>
    <property type="molecule type" value="Genomic_DNA"/>
</dbReference>
<dbReference type="Proteomes" id="UP000265520">
    <property type="component" value="Unassembled WGS sequence"/>
</dbReference>
<name>A0A392QPF3_9FABA</name>
<comment type="caution">
    <text evidence="1">The sequence shown here is derived from an EMBL/GenBank/DDBJ whole genome shotgun (WGS) entry which is preliminary data.</text>
</comment>
<evidence type="ECO:0000313" key="2">
    <source>
        <dbReference type="Proteomes" id="UP000265520"/>
    </source>
</evidence>
<accession>A0A392QPF3</accession>
<sequence length="129" mass="14626">MCSWPCMVSTVPAKPATAPPRSFVQVLHDSCDVQISQLPSPSIKGDSLSIKITQEEYERGLTDCKRNHHGRLLLNKGDKPMTARDLSTKLSKIWLTSSQWKMISLGRGYYEFQFASYEDIRMAWSMGIL</sequence>
<dbReference type="AlphaFoldDB" id="A0A392QPF3"/>
<reference evidence="1 2" key="1">
    <citation type="journal article" date="2018" name="Front. Plant Sci.">
        <title>Red Clover (Trifolium pratense) and Zigzag Clover (T. medium) - A Picture of Genomic Similarities and Differences.</title>
        <authorList>
            <person name="Dluhosova J."/>
            <person name="Istvanek J."/>
            <person name="Nedelnik J."/>
            <person name="Repkova J."/>
        </authorList>
    </citation>
    <scope>NUCLEOTIDE SEQUENCE [LARGE SCALE GENOMIC DNA]</scope>
    <source>
        <strain evidence="2">cv. 10/8</strain>
        <tissue evidence="1">Leaf</tissue>
    </source>
</reference>
<keyword evidence="2" id="KW-1185">Reference proteome</keyword>
<proteinExistence type="predicted"/>
<organism evidence="1 2">
    <name type="scientific">Trifolium medium</name>
    <dbReference type="NCBI Taxonomy" id="97028"/>
    <lineage>
        <taxon>Eukaryota</taxon>
        <taxon>Viridiplantae</taxon>
        <taxon>Streptophyta</taxon>
        <taxon>Embryophyta</taxon>
        <taxon>Tracheophyta</taxon>
        <taxon>Spermatophyta</taxon>
        <taxon>Magnoliopsida</taxon>
        <taxon>eudicotyledons</taxon>
        <taxon>Gunneridae</taxon>
        <taxon>Pentapetalae</taxon>
        <taxon>rosids</taxon>
        <taxon>fabids</taxon>
        <taxon>Fabales</taxon>
        <taxon>Fabaceae</taxon>
        <taxon>Papilionoideae</taxon>
        <taxon>50 kb inversion clade</taxon>
        <taxon>NPAAA clade</taxon>
        <taxon>Hologalegina</taxon>
        <taxon>IRL clade</taxon>
        <taxon>Trifolieae</taxon>
        <taxon>Trifolium</taxon>
    </lineage>
</organism>
<feature type="non-terminal residue" evidence="1">
    <location>
        <position position="129"/>
    </location>
</feature>
<evidence type="ECO:0000313" key="1">
    <source>
        <dbReference type="EMBL" id="MCI26271.1"/>
    </source>
</evidence>